<dbReference type="GeneID" id="35124330"/>
<gene>
    <name evidence="2" type="ORF">BK007_11365</name>
    <name evidence="3" type="ORF">BK009_02150</name>
</gene>
<dbReference type="Pfam" id="PF00561">
    <property type="entry name" value="Abhydrolase_1"/>
    <property type="match status" value="1"/>
</dbReference>
<evidence type="ECO:0000259" key="1">
    <source>
        <dbReference type="Pfam" id="PF00561"/>
    </source>
</evidence>
<feature type="domain" description="AB hydrolase-1" evidence="1">
    <location>
        <begin position="39"/>
        <end position="277"/>
    </location>
</feature>
<name>A0A2H4VNB4_9EURY</name>
<dbReference type="PANTHER" id="PTHR43433">
    <property type="entry name" value="HYDROLASE, ALPHA/BETA FOLD FAMILY PROTEIN"/>
    <property type="match status" value="1"/>
</dbReference>
<dbReference type="Proteomes" id="UP000232806">
    <property type="component" value="Chromosome"/>
</dbReference>
<dbReference type="PRINTS" id="PR00111">
    <property type="entry name" value="ABHYDROLASE"/>
</dbReference>
<organism evidence="3 4">
    <name type="scientific">Methanobacterium subterraneum</name>
    <dbReference type="NCBI Taxonomy" id="59277"/>
    <lineage>
        <taxon>Archaea</taxon>
        <taxon>Methanobacteriati</taxon>
        <taxon>Methanobacteriota</taxon>
        <taxon>Methanomada group</taxon>
        <taxon>Methanobacteria</taxon>
        <taxon>Methanobacteriales</taxon>
        <taxon>Methanobacteriaceae</taxon>
        <taxon>Methanobacterium</taxon>
    </lineage>
</organism>
<protein>
    <recommendedName>
        <fullName evidence="1">AB hydrolase-1 domain-containing protein</fullName>
    </recommendedName>
</protein>
<dbReference type="RefSeq" id="WP_100906530.1">
    <property type="nucleotide sequence ID" value="NZ_CP017766.1"/>
</dbReference>
<dbReference type="Proteomes" id="UP000232631">
    <property type="component" value="Chromosome"/>
</dbReference>
<dbReference type="InterPro" id="IPR000073">
    <property type="entry name" value="AB_hydrolase_1"/>
</dbReference>
<accession>A0A2H4VEM8</accession>
<dbReference type="InterPro" id="IPR029058">
    <property type="entry name" value="AB_hydrolase_fold"/>
</dbReference>
<evidence type="ECO:0000313" key="2">
    <source>
        <dbReference type="EMBL" id="AUB56549.1"/>
    </source>
</evidence>
<keyword evidence="4" id="KW-1185">Reference proteome</keyword>
<dbReference type="EMBL" id="CP017768">
    <property type="protein sequence ID" value="AUB59584.1"/>
    <property type="molecule type" value="Genomic_DNA"/>
</dbReference>
<dbReference type="OrthoDB" id="9890at2157"/>
<reference evidence="4 5" key="1">
    <citation type="submission" date="2016-10" db="EMBL/GenBank/DDBJ databases">
        <title>Comparative genomics between deep and shallow subseafloor isolates.</title>
        <authorList>
            <person name="Ishii S."/>
            <person name="Miller J.R."/>
            <person name="Sutton G."/>
            <person name="Suzuki S."/>
            <person name="Methe B."/>
            <person name="Inagaki F."/>
            <person name="Imachi H."/>
        </authorList>
    </citation>
    <scope>NUCLEOTIDE SEQUENCE [LARGE SCALE GENOMIC DNA]</scope>
    <source>
        <strain evidence="3 4">A8p</strain>
        <strain evidence="2 5">MO-MB1</strain>
    </source>
</reference>
<evidence type="ECO:0000313" key="5">
    <source>
        <dbReference type="Proteomes" id="UP000232806"/>
    </source>
</evidence>
<dbReference type="PANTHER" id="PTHR43433:SF1">
    <property type="entry name" value="BLL5160 PROTEIN"/>
    <property type="match status" value="1"/>
</dbReference>
<evidence type="ECO:0000313" key="4">
    <source>
        <dbReference type="Proteomes" id="UP000232631"/>
    </source>
</evidence>
<dbReference type="Gene3D" id="3.40.50.1820">
    <property type="entry name" value="alpha/beta hydrolase"/>
    <property type="match status" value="1"/>
</dbReference>
<dbReference type="SUPFAM" id="SSF53474">
    <property type="entry name" value="alpha/beta-Hydrolases"/>
    <property type="match status" value="1"/>
</dbReference>
<sequence>MTRYRNEMQAIRKYIRNLDSRVIETNCGSIEYARTGNGYPILAVHGNAGGFDQGLMMTNKTIDPQFQVISVSRFGYLRSSIPEKPSVGMQADAYASLLDSLNMEKIAVVGYSAGSASSIQFTLRYPERVSALILVSPAAPGKGPVMSKAIFNIFFKNDFIYWATITYFGSWVQDAWIGVPKEFTLTQEYEAEVRDLLYHILPVSARVDGSFFDIYTSSPEIFNSSNNENYPFEDIAIPTLVISAQDDPLALHENAQSLVERIPQSRLLALPDGGHLLLGHYEKVKSEITRFLHSNKVSIDKDM</sequence>
<proteinExistence type="predicted"/>
<dbReference type="AlphaFoldDB" id="A0A2H4VNB4"/>
<dbReference type="EMBL" id="CP017766">
    <property type="protein sequence ID" value="AUB56549.1"/>
    <property type="molecule type" value="Genomic_DNA"/>
</dbReference>
<dbReference type="InterPro" id="IPR050471">
    <property type="entry name" value="AB_hydrolase"/>
</dbReference>
<accession>A0A2H4VNB4</accession>
<dbReference type="KEGG" id="msub:BK009_02150"/>
<evidence type="ECO:0000313" key="3">
    <source>
        <dbReference type="EMBL" id="AUB59584.1"/>
    </source>
</evidence>